<dbReference type="EMBL" id="CM042018">
    <property type="protein sequence ID" value="KAI3826783.1"/>
    <property type="molecule type" value="Genomic_DNA"/>
</dbReference>
<sequence>MVILTEDLETSSSTYDHKYDVFLSFRGADTRLSFTNHLHTALVNANLTTFLDNEEIQTGEFLKPELESAIKASRASIIVLSENYAYSKWCLDELAEKMEIWKNALTQVSHLKGKDAKGRLEMELIEEIVSDIYTRVGVPLSTTTLPQLMGMEDHIERITSWLNDGSNHTADILTIWGMGGIGKTSLANYVYELHRCEYTSCSFVGDISRRCAGKYQGLLDVQKQLYGDISKRNLTQVHNVYGYTSMICKALAREKVLLVLDDIDSLDQLNDLLGDEGFQPGSEIIITTKDASLTESCALFNPQVQPKHIKVLINGLGKSKSLELLCIHAFKSQKPKEGYKEVLEKLVKYCDGHPLALQVLGRSLQNHDVSYWENCIKVLKREPHSHINTALKMSFETMPFENDKELFKHIACFFVGIDRDMTEVILNACDINTSRIMILIDRCLLSIGWNNKLMMHQLVQEMGRDLVRQESPNKPWESSRLWCHEESFKVLEQEKTKGVDWIKLERQTVAWITEDSSSEFL</sequence>
<name>A0ACB9K3D1_9ASTR</name>
<reference evidence="2" key="1">
    <citation type="journal article" date="2022" name="Mol. Ecol. Resour.">
        <title>The genomes of chicory, endive, great burdock and yacon provide insights into Asteraceae palaeo-polyploidization history and plant inulin production.</title>
        <authorList>
            <person name="Fan W."/>
            <person name="Wang S."/>
            <person name="Wang H."/>
            <person name="Wang A."/>
            <person name="Jiang F."/>
            <person name="Liu H."/>
            <person name="Zhao H."/>
            <person name="Xu D."/>
            <person name="Zhang Y."/>
        </authorList>
    </citation>
    <scope>NUCLEOTIDE SEQUENCE [LARGE SCALE GENOMIC DNA]</scope>
    <source>
        <strain evidence="2">cv. Yunnan</strain>
    </source>
</reference>
<gene>
    <name evidence="1" type="ORF">L1987_00839</name>
</gene>
<protein>
    <submittedName>
        <fullName evidence="1">Uncharacterized protein</fullName>
    </submittedName>
</protein>
<proteinExistence type="predicted"/>
<reference evidence="1 2" key="2">
    <citation type="journal article" date="2022" name="Mol. Ecol. Resour.">
        <title>The genomes of chicory, endive, great burdock and yacon provide insights into Asteraceae paleo-polyploidization history and plant inulin production.</title>
        <authorList>
            <person name="Fan W."/>
            <person name="Wang S."/>
            <person name="Wang H."/>
            <person name="Wang A."/>
            <person name="Jiang F."/>
            <person name="Liu H."/>
            <person name="Zhao H."/>
            <person name="Xu D."/>
            <person name="Zhang Y."/>
        </authorList>
    </citation>
    <scope>NUCLEOTIDE SEQUENCE [LARGE SCALE GENOMIC DNA]</scope>
    <source>
        <strain evidence="2">cv. Yunnan</strain>
        <tissue evidence="1">Leaves</tissue>
    </source>
</reference>
<dbReference type="Proteomes" id="UP001056120">
    <property type="component" value="Linkage Group LG01"/>
</dbReference>
<evidence type="ECO:0000313" key="2">
    <source>
        <dbReference type="Proteomes" id="UP001056120"/>
    </source>
</evidence>
<evidence type="ECO:0000313" key="1">
    <source>
        <dbReference type="EMBL" id="KAI3826783.1"/>
    </source>
</evidence>
<keyword evidence="2" id="KW-1185">Reference proteome</keyword>
<comment type="caution">
    <text evidence="1">The sequence shown here is derived from an EMBL/GenBank/DDBJ whole genome shotgun (WGS) entry which is preliminary data.</text>
</comment>
<accession>A0ACB9K3D1</accession>
<organism evidence="1 2">
    <name type="scientific">Smallanthus sonchifolius</name>
    <dbReference type="NCBI Taxonomy" id="185202"/>
    <lineage>
        <taxon>Eukaryota</taxon>
        <taxon>Viridiplantae</taxon>
        <taxon>Streptophyta</taxon>
        <taxon>Embryophyta</taxon>
        <taxon>Tracheophyta</taxon>
        <taxon>Spermatophyta</taxon>
        <taxon>Magnoliopsida</taxon>
        <taxon>eudicotyledons</taxon>
        <taxon>Gunneridae</taxon>
        <taxon>Pentapetalae</taxon>
        <taxon>asterids</taxon>
        <taxon>campanulids</taxon>
        <taxon>Asterales</taxon>
        <taxon>Asteraceae</taxon>
        <taxon>Asteroideae</taxon>
        <taxon>Heliantheae alliance</taxon>
        <taxon>Millerieae</taxon>
        <taxon>Smallanthus</taxon>
    </lineage>
</organism>